<reference evidence="3" key="1">
    <citation type="submission" date="2006-10" db="EMBL/GenBank/DDBJ databases">
        <authorList>
            <person name="Amadeo P."/>
            <person name="Zhao Q."/>
            <person name="Wortman J."/>
            <person name="Fraser-Liggett C."/>
            <person name="Carlton J."/>
        </authorList>
    </citation>
    <scope>NUCLEOTIDE SEQUENCE</scope>
    <source>
        <strain evidence="3">G3</strain>
    </source>
</reference>
<dbReference type="SMR" id="A2E118"/>
<dbReference type="VEuPathDB" id="TrichDB:TVAGG3_0330540"/>
<dbReference type="PROSITE" id="PS51329">
    <property type="entry name" value="C_CAP_COFACTOR_C"/>
    <property type="match status" value="1"/>
</dbReference>
<dbReference type="InterPro" id="IPR017901">
    <property type="entry name" value="C-CAP_CF_C-like"/>
</dbReference>
<dbReference type="RefSeq" id="XP_001325873.1">
    <property type="nucleotide sequence ID" value="XM_001325838.1"/>
</dbReference>
<dbReference type="STRING" id="5722.A2E118"/>
<evidence type="ECO:0000313" key="4">
    <source>
        <dbReference type="Proteomes" id="UP000001542"/>
    </source>
</evidence>
<dbReference type="SUPFAM" id="SSF69340">
    <property type="entry name" value="C-terminal domain of adenylylcyclase associated protein"/>
    <property type="match status" value="1"/>
</dbReference>
<feature type="domain" description="C-CAP/cofactor C-like" evidence="2">
    <location>
        <begin position="53"/>
        <end position="188"/>
    </location>
</feature>
<dbReference type="InParanoid" id="A2E118"/>
<name>A2E118_TRIV3</name>
<dbReference type="InterPro" id="IPR036223">
    <property type="entry name" value="CAP_C_sf"/>
</dbReference>
<sequence length="300" mass="33898">MEGLTPNKLAFHITSLLAPKDNELFANKLEAAPTSPVNYRPALFMRDFGSQSPRQRGQIDKPILIIDVNDAQKIETPLTCPSAHIHNCKHLRIYFCGVMSSVFISHCKDSIVFIGAASSAIRMEYCANVTVVASTRFIHLDACTRCSVYILTNNRPLITGNCTKILLAPYNALYSKLPADLLCAGINPNNNRWKEPMVIGSLGQASAMFMPPQQFNLFQVPFYWDRQTIAISPTLPQEYADALEEKKRTLIVLRDNLERIRAIKPELADKIADQIKSTSSKWIQYEGHFEEITWMYSIEQ</sequence>
<dbReference type="EMBL" id="DS113282">
    <property type="protein sequence ID" value="EAY13650.1"/>
    <property type="molecule type" value="Genomic_DNA"/>
</dbReference>
<reference evidence="3" key="2">
    <citation type="journal article" date="2007" name="Science">
        <title>Draft genome sequence of the sexually transmitted pathogen Trichomonas vaginalis.</title>
        <authorList>
            <person name="Carlton J.M."/>
            <person name="Hirt R.P."/>
            <person name="Silva J.C."/>
            <person name="Delcher A.L."/>
            <person name="Schatz M."/>
            <person name="Zhao Q."/>
            <person name="Wortman J.R."/>
            <person name="Bidwell S.L."/>
            <person name="Alsmark U.C.M."/>
            <person name="Besteiro S."/>
            <person name="Sicheritz-Ponten T."/>
            <person name="Noel C.J."/>
            <person name="Dacks J.B."/>
            <person name="Foster P.G."/>
            <person name="Simillion C."/>
            <person name="Van de Peer Y."/>
            <person name="Miranda-Saavedra D."/>
            <person name="Barton G.J."/>
            <person name="Westrop G.D."/>
            <person name="Mueller S."/>
            <person name="Dessi D."/>
            <person name="Fiori P.L."/>
            <person name="Ren Q."/>
            <person name="Paulsen I."/>
            <person name="Zhang H."/>
            <person name="Bastida-Corcuera F.D."/>
            <person name="Simoes-Barbosa A."/>
            <person name="Brown M.T."/>
            <person name="Hayes R.D."/>
            <person name="Mukherjee M."/>
            <person name="Okumura C.Y."/>
            <person name="Schneider R."/>
            <person name="Smith A.J."/>
            <person name="Vanacova S."/>
            <person name="Villalvazo M."/>
            <person name="Haas B.J."/>
            <person name="Pertea M."/>
            <person name="Feldblyum T.V."/>
            <person name="Utterback T.R."/>
            <person name="Shu C.L."/>
            <person name="Osoegawa K."/>
            <person name="de Jong P.J."/>
            <person name="Hrdy I."/>
            <person name="Horvathova L."/>
            <person name="Zubacova Z."/>
            <person name="Dolezal P."/>
            <person name="Malik S.B."/>
            <person name="Logsdon J.M. Jr."/>
            <person name="Henze K."/>
            <person name="Gupta A."/>
            <person name="Wang C.C."/>
            <person name="Dunne R.L."/>
            <person name="Upcroft J.A."/>
            <person name="Upcroft P."/>
            <person name="White O."/>
            <person name="Salzberg S.L."/>
            <person name="Tang P."/>
            <person name="Chiu C.-H."/>
            <person name="Lee Y.-S."/>
            <person name="Embley T.M."/>
            <person name="Coombs G.H."/>
            <person name="Mottram J.C."/>
            <person name="Tachezy J."/>
            <person name="Fraser-Liggett C.M."/>
            <person name="Johnson P.J."/>
        </authorList>
    </citation>
    <scope>NUCLEOTIDE SEQUENCE [LARGE SCALE GENOMIC DNA]</scope>
    <source>
        <strain evidence="3">G3</strain>
    </source>
</reference>
<proteinExistence type="inferred from homology"/>
<dbReference type="Proteomes" id="UP000001542">
    <property type="component" value="Unassembled WGS sequence"/>
</dbReference>
<dbReference type="AlphaFoldDB" id="A2E118"/>
<dbReference type="PANTHER" id="PTHR16052">
    <property type="entry name" value="TBCC DOMAIN-CONTAINING PROTEIN 1"/>
    <property type="match status" value="1"/>
</dbReference>
<evidence type="ECO:0000256" key="1">
    <source>
        <dbReference type="ARBA" id="ARBA00008848"/>
    </source>
</evidence>
<dbReference type="OrthoDB" id="427777at2759"/>
<accession>A2E118</accession>
<comment type="similarity">
    <text evidence="1">Belongs to the TBCC family.</text>
</comment>
<dbReference type="KEGG" id="tva:4771629"/>
<dbReference type="InterPro" id="IPR012945">
    <property type="entry name" value="Tubulin-bd_cofactor_C_dom"/>
</dbReference>
<dbReference type="Gene3D" id="2.160.20.70">
    <property type="match status" value="1"/>
</dbReference>
<keyword evidence="4" id="KW-1185">Reference proteome</keyword>
<gene>
    <name evidence="3" type="ORF">TVAG_387910</name>
</gene>
<protein>
    <recommendedName>
        <fullName evidence="2">C-CAP/cofactor C-like domain-containing protein</fullName>
    </recommendedName>
</protein>
<dbReference type="OMA" id="RMEYCAN"/>
<evidence type="ECO:0000313" key="3">
    <source>
        <dbReference type="EMBL" id="EAY13650.1"/>
    </source>
</evidence>
<dbReference type="Pfam" id="PF07986">
    <property type="entry name" value="TBCC"/>
    <property type="match status" value="1"/>
</dbReference>
<dbReference type="InterPro" id="IPR039589">
    <property type="entry name" value="TBCC1"/>
</dbReference>
<dbReference type="PANTHER" id="PTHR16052:SF0">
    <property type="entry name" value="TBCC DOMAIN-CONTAINING PROTEIN 1"/>
    <property type="match status" value="1"/>
</dbReference>
<organism evidence="3 4">
    <name type="scientific">Trichomonas vaginalis (strain ATCC PRA-98 / G3)</name>
    <dbReference type="NCBI Taxonomy" id="412133"/>
    <lineage>
        <taxon>Eukaryota</taxon>
        <taxon>Metamonada</taxon>
        <taxon>Parabasalia</taxon>
        <taxon>Trichomonadida</taxon>
        <taxon>Trichomonadidae</taxon>
        <taxon>Trichomonas</taxon>
    </lineage>
</organism>
<dbReference type="InterPro" id="IPR016098">
    <property type="entry name" value="CAP/MinC_C"/>
</dbReference>
<dbReference type="VEuPathDB" id="TrichDB:TVAG_387910"/>
<evidence type="ECO:0000259" key="2">
    <source>
        <dbReference type="PROSITE" id="PS51329"/>
    </source>
</evidence>
<dbReference type="eggNOG" id="KOG4416">
    <property type="taxonomic scope" value="Eukaryota"/>
</dbReference>